<evidence type="ECO:0000313" key="2">
    <source>
        <dbReference type="Proteomes" id="UP000664073"/>
    </source>
</evidence>
<dbReference type="AlphaFoldDB" id="A0A939HPR3"/>
<keyword evidence="2" id="KW-1185">Reference proteome</keyword>
<reference evidence="1" key="1">
    <citation type="submission" date="2021-03" db="EMBL/GenBank/DDBJ databases">
        <title>The complete genome sequence of Acetobacter sp. TBRC 12339.</title>
        <authorList>
            <person name="Charoenyingcharoen P."/>
            <person name="Yukphan P."/>
        </authorList>
    </citation>
    <scope>NUCLEOTIDE SEQUENCE</scope>
    <source>
        <strain evidence="1">TBRC 12339</strain>
    </source>
</reference>
<protein>
    <submittedName>
        <fullName evidence="1">Uncharacterized protein</fullName>
    </submittedName>
</protein>
<dbReference type="Proteomes" id="UP000664073">
    <property type="component" value="Unassembled WGS sequence"/>
</dbReference>
<sequence length="156" mass="17552">MQIDRQNRQIISAHSGVKKQHPSYMDFARRPSHGTLFGSQFSRIRQTQKQAQNDVVFCIPKAARCAVFRPAIRSISAQSVKEHIPALPVAGSCYPGAIFSGWFLAFGRQNEAEKEEGKIKRPATSGDEARSRLVFLCAGRVGRVQGFRFWRSFLLL</sequence>
<dbReference type="EMBL" id="JAFVMH010000003">
    <property type="protein sequence ID" value="MBO1325066.1"/>
    <property type="molecule type" value="Genomic_DNA"/>
</dbReference>
<gene>
    <name evidence="1" type="ORF">J2D77_07885</name>
</gene>
<dbReference type="RefSeq" id="WP_207845743.1">
    <property type="nucleotide sequence ID" value="NZ_JAFVMH010000003.1"/>
</dbReference>
<accession>A0A939HPR3</accession>
<proteinExistence type="predicted"/>
<name>A0A939HPR3_9PROT</name>
<comment type="caution">
    <text evidence="1">The sequence shown here is derived from an EMBL/GenBank/DDBJ whole genome shotgun (WGS) entry which is preliminary data.</text>
</comment>
<organism evidence="1 2">
    <name type="scientific">Acetobacter garciniae</name>
    <dbReference type="NCBI Taxonomy" id="2817435"/>
    <lineage>
        <taxon>Bacteria</taxon>
        <taxon>Pseudomonadati</taxon>
        <taxon>Pseudomonadota</taxon>
        <taxon>Alphaproteobacteria</taxon>
        <taxon>Acetobacterales</taxon>
        <taxon>Acetobacteraceae</taxon>
        <taxon>Acetobacter</taxon>
    </lineage>
</organism>
<evidence type="ECO:0000313" key="1">
    <source>
        <dbReference type="EMBL" id="MBO1325066.1"/>
    </source>
</evidence>